<dbReference type="InterPro" id="IPR012337">
    <property type="entry name" value="RNaseH-like_sf"/>
</dbReference>
<evidence type="ECO:0000259" key="1">
    <source>
        <dbReference type="Pfam" id="PF00144"/>
    </source>
</evidence>
<dbReference type="InterPro" id="IPR012338">
    <property type="entry name" value="Beta-lactam/transpept-like"/>
</dbReference>
<dbReference type="InterPro" id="IPR001466">
    <property type="entry name" value="Beta-lactam-related"/>
</dbReference>
<evidence type="ECO:0000313" key="3">
    <source>
        <dbReference type="Proteomes" id="UP001209570"/>
    </source>
</evidence>
<organism evidence="2 3">
    <name type="scientific">Pythium insidiosum</name>
    <name type="common">Pythiosis disease agent</name>
    <dbReference type="NCBI Taxonomy" id="114742"/>
    <lineage>
        <taxon>Eukaryota</taxon>
        <taxon>Sar</taxon>
        <taxon>Stramenopiles</taxon>
        <taxon>Oomycota</taxon>
        <taxon>Peronosporomycetes</taxon>
        <taxon>Pythiales</taxon>
        <taxon>Pythiaceae</taxon>
        <taxon>Pythium</taxon>
    </lineage>
</organism>
<gene>
    <name evidence="2" type="ORF">P43SY_007148</name>
</gene>
<reference evidence="2" key="1">
    <citation type="submission" date="2021-12" db="EMBL/GenBank/DDBJ databases">
        <title>Prjna785345.</title>
        <authorList>
            <person name="Rujirawat T."/>
            <person name="Krajaejun T."/>
        </authorList>
    </citation>
    <scope>NUCLEOTIDE SEQUENCE</scope>
    <source>
        <strain evidence="2">Pi057C3</strain>
    </source>
</reference>
<accession>A0AAD5Q475</accession>
<proteinExistence type="predicted"/>
<sequence>MMKGRLSQTAKIVNNPSLESGLVRLQRGEQLSADEKRECAPFKIKNATPSISAAPDEAVSLVRDAFKRSKVTKRKTHIDVGFVPPTSNECERFFSCAQFVLEDHRKSMHPDTLEMIMILDYNRKYLEPEASLREKYAYSNTNYVILGQVIEGVSGQPWDRFLKERVWQPLGMNRTFASVNFIPRELLNETNSGHNDCVEGVTGPFDIVTAPQMQLAPGRKQGLLAAGSTVSTPSDMAIFMRMLLNKGSFNNVQVFESTAAIAEMIRGKTVLGVDPATYNAEEGFHFELDGNTVASGYGFDTVGQIMWDRTYCDKGGDTMGHTIRTGFSPTDRLGVAVFSNTESSALRQLFHVDQFRSYLMGIFLDVPTQLLEFEYSR</sequence>
<comment type="caution">
    <text evidence="2">The sequence shown here is derived from an EMBL/GenBank/DDBJ whole genome shotgun (WGS) entry which is preliminary data.</text>
</comment>
<dbReference type="Pfam" id="PF00144">
    <property type="entry name" value="Beta-lactamase"/>
    <property type="match status" value="1"/>
</dbReference>
<dbReference type="AlphaFoldDB" id="A0AAD5Q475"/>
<evidence type="ECO:0000313" key="2">
    <source>
        <dbReference type="EMBL" id="KAJ0396298.1"/>
    </source>
</evidence>
<dbReference type="SUPFAM" id="SSF53098">
    <property type="entry name" value="Ribonuclease H-like"/>
    <property type="match status" value="1"/>
</dbReference>
<dbReference type="InterPro" id="IPR050491">
    <property type="entry name" value="AmpC-like"/>
</dbReference>
<dbReference type="SUPFAM" id="SSF56601">
    <property type="entry name" value="beta-lactamase/transpeptidase-like"/>
    <property type="match status" value="1"/>
</dbReference>
<dbReference type="Proteomes" id="UP001209570">
    <property type="component" value="Unassembled WGS sequence"/>
</dbReference>
<name>A0AAD5Q475_PYTIN</name>
<feature type="domain" description="Beta-lactamase-related" evidence="1">
    <location>
        <begin position="126"/>
        <end position="344"/>
    </location>
</feature>
<dbReference type="PANTHER" id="PTHR46825:SF9">
    <property type="entry name" value="BETA-LACTAMASE-RELATED DOMAIN-CONTAINING PROTEIN"/>
    <property type="match status" value="1"/>
</dbReference>
<dbReference type="Gene3D" id="3.40.710.10">
    <property type="entry name" value="DD-peptidase/beta-lactamase superfamily"/>
    <property type="match status" value="1"/>
</dbReference>
<keyword evidence="3" id="KW-1185">Reference proteome</keyword>
<protein>
    <recommendedName>
        <fullName evidence="1">Beta-lactamase-related domain-containing protein</fullName>
    </recommendedName>
</protein>
<dbReference type="PANTHER" id="PTHR46825">
    <property type="entry name" value="D-ALANYL-D-ALANINE-CARBOXYPEPTIDASE/ENDOPEPTIDASE AMPH"/>
    <property type="match status" value="1"/>
</dbReference>
<dbReference type="EMBL" id="JAKCXM010000301">
    <property type="protein sequence ID" value="KAJ0396298.1"/>
    <property type="molecule type" value="Genomic_DNA"/>
</dbReference>